<evidence type="ECO:0000256" key="6">
    <source>
        <dbReference type="ARBA" id="ARBA00022833"/>
    </source>
</evidence>
<gene>
    <name evidence="11" type="ORF">TcWFU_009111</name>
</gene>
<dbReference type="Gene3D" id="4.10.320.30">
    <property type="match status" value="2"/>
</dbReference>
<dbReference type="PANTHER" id="PTHR10816">
    <property type="entry name" value="MYELIN TRANSCRIPTION FACTOR 1-RELATED"/>
    <property type="match status" value="1"/>
</dbReference>
<evidence type="ECO:0000313" key="11">
    <source>
        <dbReference type="EMBL" id="KAL5105019.1"/>
    </source>
</evidence>
<comment type="subcellular location">
    <subcellularLocation>
        <location evidence="1">Nucleus</location>
    </subcellularLocation>
</comment>
<evidence type="ECO:0000256" key="7">
    <source>
        <dbReference type="ARBA" id="ARBA00023015"/>
    </source>
</evidence>
<dbReference type="EMBL" id="JAKROA010000010">
    <property type="protein sequence ID" value="KAL5105019.1"/>
    <property type="molecule type" value="Genomic_DNA"/>
</dbReference>
<comment type="similarity">
    <text evidence="2">Belongs to the MYT1 family.</text>
</comment>
<evidence type="ECO:0000256" key="2">
    <source>
        <dbReference type="ARBA" id="ARBA00010194"/>
    </source>
</evidence>
<sequence length="366" mass="39594">MEILGSEKYYILSASDTDLCCSQQDLQLLRERANPMQSSMTISHFYRSAFKVPTKLSSSQPDCKQQELQNNPFCAFTSGEWKSSLPVGEEKPCFYGLMNDLQEGPIDLSLSKEKKTNDSSGLCPCEAGELYPEDLTVQTPTSSPSSTSASSVVGPSKMPIMAKVSSSRRPGRKLLQCPVPGCDGSSHASGNYASHRSISGCPKADKAIVQAFHVEQKCPTPGCDGSGHVTRNYTSHRSLSGCPRAHLLGIKRQHQILAYRSQQQAQVQAQLSCLSLCRLQALSSLHNRAKSGEAGQQWTPDSMITADASVTRNTADDFPPSNESHELGVNEASKAEALFSTAHLLLNTSSSSAAPQTFGEQEPMRD</sequence>
<feature type="region of interest" description="Disordered" evidence="10">
    <location>
        <begin position="135"/>
        <end position="154"/>
    </location>
</feature>
<dbReference type="PROSITE" id="PS51802">
    <property type="entry name" value="ZF_CCHHC"/>
    <property type="match status" value="2"/>
</dbReference>
<evidence type="ECO:0000256" key="10">
    <source>
        <dbReference type="SAM" id="MobiDB-lite"/>
    </source>
</evidence>
<keyword evidence="12" id="KW-1185">Reference proteome</keyword>
<keyword evidence="4" id="KW-0677">Repeat</keyword>
<evidence type="ECO:0000256" key="3">
    <source>
        <dbReference type="ARBA" id="ARBA00022723"/>
    </source>
</evidence>
<keyword evidence="3" id="KW-0479">Metal-binding</keyword>
<name>A0ABR4Q5W5_9CEST</name>
<organism evidence="11 12">
    <name type="scientific">Taenia crassiceps</name>
    <dbReference type="NCBI Taxonomy" id="6207"/>
    <lineage>
        <taxon>Eukaryota</taxon>
        <taxon>Metazoa</taxon>
        <taxon>Spiralia</taxon>
        <taxon>Lophotrochozoa</taxon>
        <taxon>Platyhelminthes</taxon>
        <taxon>Cestoda</taxon>
        <taxon>Eucestoda</taxon>
        <taxon>Cyclophyllidea</taxon>
        <taxon>Taeniidae</taxon>
        <taxon>Taenia</taxon>
    </lineage>
</organism>
<keyword evidence="9" id="KW-0539">Nucleus</keyword>
<keyword evidence="7" id="KW-0805">Transcription regulation</keyword>
<evidence type="ECO:0000256" key="4">
    <source>
        <dbReference type="ARBA" id="ARBA00022737"/>
    </source>
</evidence>
<keyword evidence="5" id="KW-0863">Zinc-finger</keyword>
<dbReference type="Proteomes" id="UP001651158">
    <property type="component" value="Unassembled WGS sequence"/>
</dbReference>
<evidence type="ECO:0000256" key="8">
    <source>
        <dbReference type="ARBA" id="ARBA00023163"/>
    </source>
</evidence>
<evidence type="ECO:0000313" key="12">
    <source>
        <dbReference type="Proteomes" id="UP001651158"/>
    </source>
</evidence>
<comment type="caution">
    <text evidence="11">The sequence shown here is derived from an EMBL/GenBank/DDBJ whole genome shotgun (WGS) entry which is preliminary data.</text>
</comment>
<evidence type="ECO:0000256" key="1">
    <source>
        <dbReference type="ARBA" id="ARBA00004123"/>
    </source>
</evidence>
<evidence type="ECO:0000256" key="5">
    <source>
        <dbReference type="ARBA" id="ARBA00022771"/>
    </source>
</evidence>
<keyword evidence="8" id="KW-0804">Transcription</keyword>
<dbReference type="Pfam" id="PF01530">
    <property type="entry name" value="zf-C2HC"/>
    <property type="match status" value="2"/>
</dbReference>
<protein>
    <submittedName>
        <fullName evidence="11">Suppression of tumorigenicity 18 protein</fullName>
    </submittedName>
</protein>
<keyword evidence="6" id="KW-0862">Zinc</keyword>
<dbReference type="InterPro" id="IPR002515">
    <property type="entry name" value="Znf_C2H2C"/>
</dbReference>
<dbReference type="PANTHER" id="PTHR10816:SF15">
    <property type="entry name" value="MYELIN TRANSCRIPTION FACTOR 1-LIKE PROTEIN"/>
    <property type="match status" value="1"/>
</dbReference>
<dbReference type="InterPro" id="IPR036060">
    <property type="entry name" value="Znf_C2H2C_sf"/>
</dbReference>
<evidence type="ECO:0000256" key="9">
    <source>
        <dbReference type="ARBA" id="ARBA00023242"/>
    </source>
</evidence>
<accession>A0ABR4Q5W5</accession>
<proteinExistence type="inferred from homology"/>
<feature type="compositionally biased region" description="Low complexity" evidence="10">
    <location>
        <begin position="136"/>
        <end position="154"/>
    </location>
</feature>
<dbReference type="SUPFAM" id="SSF103637">
    <property type="entry name" value="CCHHC domain"/>
    <property type="match status" value="2"/>
</dbReference>
<reference evidence="11 12" key="1">
    <citation type="journal article" date="2022" name="Front. Cell. Infect. Microbiol.">
        <title>The Genomes of Two Strains of Taenia crassiceps the Animal Model for the Study of Human Cysticercosis.</title>
        <authorList>
            <person name="Bobes R.J."/>
            <person name="Estrada K."/>
            <person name="Rios-Valencia D.G."/>
            <person name="Calderon-Gallegos A."/>
            <person name="de la Torre P."/>
            <person name="Carrero J.C."/>
            <person name="Sanchez-Flores A."/>
            <person name="Laclette J.P."/>
        </authorList>
    </citation>
    <scope>NUCLEOTIDE SEQUENCE [LARGE SCALE GENOMIC DNA]</scope>
    <source>
        <strain evidence="11">WFUcys</strain>
    </source>
</reference>